<name>A0ABV5CVA4_9ACTN</name>
<evidence type="ECO:0000313" key="2">
    <source>
        <dbReference type="EMBL" id="MFB6395935.1"/>
    </source>
</evidence>
<proteinExistence type="predicted"/>
<sequence length="100" mass="10615">MRDDEAAAGGTGHRCRAGESFQRSRIGESGTAVADLGQQSGAGLGCDAGKAGDDLVVRVLSERRLDCRRQVVDGLALRGERGEQPQGLDAHRLLDERILT</sequence>
<organism evidence="2 3">
    <name type="scientific">Polymorphospora lycopeni</name>
    <dbReference type="NCBI Taxonomy" id="3140240"/>
    <lineage>
        <taxon>Bacteria</taxon>
        <taxon>Bacillati</taxon>
        <taxon>Actinomycetota</taxon>
        <taxon>Actinomycetes</taxon>
        <taxon>Micromonosporales</taxon>
        <taxon>Micromonosporaceae</taxon>
        <taxon>Polymorphospora</taxon>
    </lineage>
</organism>
<dbReference type="Proteomes" id="UP001582793">
    <property type="component" value="Unassembled WGS sequence"/>
</dbReference>
<keyword evidence="3" id="KW-1185">Reference proteome</keyword>
<reference evidence="2 3" key="1">
    <citation type="submission" date="2024-04" db="EMBL/GenBank/DDBJ databases">
        <title>Polymorphospora sp. isolated from Baiyangdian Lake in Xiong'an New Area.</title>
        <authorList>
            <person name="Zhang X."/>
            <person name="Liu J."/>
        </authorList>
    </citation>
    <scope>NUCLEOTIDE SEQUENCE [LARGE SCALE GENOMIC DNA]</scope>
    <source>
        <strain evidence="2 3">2-325</strain>
    </source>
</reference>
<comment type="caution">
    <text evidence="2">The sequence shown here is derived from an EMBL/GenBank/DDBJ whole genome shotgun (WGS) entry which is preliminary data.</text>
</comment>
<evidence type="ECO:0000313" key="3">
    <source>
        <dbReference type="Proteomes" id="UP001582793"/>
    </source>
</evidence>
<evidence type="ECO:0000256" key="1">
    <source>
        <dbReference type="SAM" id="MobiDB-lite"/>
    </source>
</evidence>
<protein>
    <submittedName>
        <fullName evidence="2">Uncharacterized protein</fullName>
    </submittedName>
</protein>
<gene>
    <name evidence="2" type="ORF">AAFH96_22905</name>
</gene>
<feature type="region of interest" description="Disordered" evidence="1">
    <location>
        <begin position="1"/>
        <end position="32"/>
    </location>
</feature>
<accession>A0ABV5CVA4</accession>
<dbReference type="EMBL" id="JBCGDC010000073">
    <property type="protein sequence ID" value="MFB6395935.1"/>
    <property type="molecule type" value="Genomic_DNA"/>
</dbReference>